<keyword evidence="2" id="KW-1185">Reference proteome</keyword>
<evidence type="ECO:0000313" key="2">
    <source>
        <dbReference type="Proteomes" id="UP001302126"/>
    </source>
</evidence>
<dbReference type="InterPro" id="IPR036465">
    <property type="entry name" value="vWFA_dom_sf"/>
</dbReference>
<name>A0AAN6WMG0_9PEZI</name>
<dbReference type="Gene3D" id="3.40.50.410">
    <property type="entry name" value="von Willebrand factor, type A domain"/>
    <property type="match status" value="1"/>
</dbReference>
<evidence type="ECO:0000313" key="1">
    <source>
        <dbReference type="EMBL" id="KAK4184526.1"/>
    </source>
</evidence>
<dbReference type="EMBL" id="MU864485">
    <property type="protein sequence ID" value="KAK4184526.1"/>
    <property type="molecule type" value="Genomic_DNA"/>
</dbReference>
<sequence length="687" mass="74517">MAAQSSQATVVGCLFDVSGSMYQALEGGHADDKATERLRAVLSAALKLARAEQQRGHNALMFVGVFGLKDDPGRPPAADLYGFADALLGDREDHFRDDHEQLIALANRNNLSHINKYIRTKLTPDQARIVSAYLRRPPDRVPEFINAIPSEGKMKTVRTGGVLAGGIGGMAAGAVAGPLGMLVGAIAGAYGGKMGTDHVEDSAVDNSKGMQLARQISGQRCHAQLGERTLLDTLREYMYGSTPMRAALESSVRAFRTCTGTQRRILVLISDGCSADGDPSDLARQLRNNLDVSISTVYLTADQQASSRRLYDTAAGLSWDSGQRTLYSMASRIACAAHPVPVLAAMGWTVPSSGECALYATVSSVTALDEFCGMLLSARFGSADVLLDVVGRVRLDAIINDRHVRTRTNPADQKNFKTCYAHAAAAVIHMSLCRIEGREGGCPTVEEIRNRILRPQNFPPGPRGGSVEQVLKAATTWYRPLRFRKVGEDGARQAVLHRRPVLTTFHLSHSGWDTFSRHFQSQHTKTSVLTAAAMQYHRSSQSGGGHAVVMTGCDPSSLTFMNSWGYQWGNQGSFSVESASALELDHVPGPGSVCLYDVYWYEQDLTSREKLAYQVKVGDALRTSANRHPSLLELEARCGRCYMNSSIAEFKGTIRQAVCPRCHQQFEPQPGHLVQALYARAGISGAV</sequence>
<dbReference type="SUPFAM" id="SSF54001">
    <property type="entry name" value="Cysteine proteinases"/>
    <property type="match status" value="1"/>
</dbReference>
<reference evidence="1" key="2">
    <citation type="submission" date="2023-05" db="EMBL/GenBank/DDBJ databases">
        <authorList>
            <consortium name="Lawrence Berkeley National Laboratory"/>
            <person name="Steindorff A."/>
            <person name="Hensen N."/>
            <person name="Bonometti L."/>
            <person name="Westerberg I."/>
            <person name="Brannstrom I.O."/>
            <person name="Guillou S."/>
            <person name="Cros-Aarteil S."/>
            <person name="Calhoun S."/>
            <person name="Haridas S."/>
            <person name="Kuo A."/>
            <person name="Mondo S."/>
            <person name="Pangilinan J."/>
            <person name="Riley R."/>
            <person name="Labutti K."/>
            <person name="Andreopoulos B."/>
            <person name="Lipzen A."/>
            <person name="Chen C."/>
            <person name="Yanf M."/>
            <person name="Daum C."/>
            <person name="Ng V."/>
            <person name="Clum A."/>
            <person name="Ohm R."/>
            <person name="Martin F."/>
            <person name="Silar P."/>
            <person name="Natvig D."/>
            <person name="Lalanne C."/>
            <person name="Gautier V."/>
            <person name="Ament-Velasquez S.L."/>
            <person name="Kruys A."/>
            <person name="Hutchinson M.I."/>
            <person name="Powell A.J."/>
            <person name="Barry K."/>
            <person name="Miller A.N."/>
            <person name="Grigoriev I.V."/>
            <person name="Debuchy R."/>
            <person name="Gladieux P."/>
            <person name="Thoren M.H."/>
            <person name="Johannesson H."/>
        </authorList>
    </citation>
    <scope>NUCLEOTIDE SEQUENCE</scope>
    <source>
        <strain evidence="1">PSN309</strain>
    </source>
</reference>
<gene>
    <name evidence="1" type="ORF">QBC35DRAFT_517532</name>
</gene>
<dbReference type="InterPro" id="IPR038765">
    <property type="entry name" value="Papain-like_cys_pep_sf"/>
</dbReference>
<organism evidence="1 2">
    <name type="scientific">Podospora australis</name>
    <dbReference type="NCBI Taxonomy" id="1536484"/>
    <lineage>
        <taxon>Eukaryota</taxon>
        <taxon>Fungi</taxon>
        <taxon>Dikarya</taxon>
        <taxon>Ascomycota</taxon>
        <taxon>Pezizomycotina</taxon>
        <taxon>Sordariomycetes</taxon>
        <taxon>Sordariomycetidae</taxon>
        <taxon>Sordariales</taxon>
        <taxon>Podosporaceae</taxon>
        <taxon>Podospora</taxon>
    </lineage>
</organism>
<dbReference type="Gene3D" id="3.90.70.10">
    <property type="entry name" value="Cysteine proteinases"/>
    <property type="match status" value="1"/>
</dbReference>
<dbReference type="AlphaFoldDB" id="A0AAN6WMG0"/>
<comment type="caution">
    <text evidence="1">The sequence shown here is derived from an EMBL/GenBank/DDBJ whole genome shotgun (WGS) entry which is preliminary data.</text>
</comment>
<proteinExistence type="predicted"/>
<accession>A0AAN6WMG0</accession>
<protein>
    <recommendedName>
        <fullName evidence="3">VWFA domain-containing protein</fullName>
    </recommendedName>
</protein>
<dbReference type="SUPFAM" id="SSF53300">
    <property type="entry name" value="vWA-like"/>
    <property type="match status" value="1"/>
</dbReference>
<dbReference type="Proteomes" id="UP001302126">
    <property type="component" value="Unassembled WGS sequence"/>
</dbReference>
<evidence type="ECO:0008006" key="3">
    <source>
        <dbReference type="Google" id="ProtNLM"/>
    </source>
</evidence>
<reference evidence="1" key="1">
    <citation type="journal article" date="2023" name="Mol. Phylogenet. Evol.">
        <title>Genome-scale phylogeny and comparative genomics of the fungal order Sordariales.</title>
        <authorList>
            <person name="Hensen N."/>
            <person name="Bonometti L."/>
            <person name="Westerberg I."/>
            <person name="Brannstrom I.O."/>
            <person name="Guillou S."/>
            <person name="Cros-Aarteil S."/>
            <person name="Calhoun S."/>
            <person name="Haridas S."/>
            <person name="Kuo A."/>
            <person name="Mondo S."/>
            <person name="Pangilinan J."/>
            <person name="Riley R."/>
            <person name="LaButti K."/>
            <person name="Andreopoulos B."/>
            <person name="Lipzen A."/>
            <person name="Chen C."/>
            <person name="Yan M."/>
            <person name="Daum C."/>
            <person name="Ng V."/>
            <person name="Clum A."/>
            <person name="Steindorff A."/>
            <person name="Ohm R.A."/>
            <person name="Martin F."/>
            <person name="Silar P."/>
            <person name="Natvig D.O."/>
            <person name="Lalanne C."/>
            <person name="Gautier V."/>
            <person name="Ament-Velasquez S.L."/>
            <person name="Kruys A."/>
            <person name="Hutchinson M.I."/>
            <person name="Powell A.J."/>
            <person name="Barry K."/>
            <person name="Miller A.N."/>
            <person name="Grigoriev I.V."/>
            <person name="Debuchy R."/>
            <person name="Gladieux P."/>
            <person name="Hiltunen Thoren M."/>
            <person name="Johannesson H."/>
        </authorList>
    </citation>
    <scope>NUCLEOTIDE SEQUENCE</scope>
    <source>
        <strain evidence="1">PSN309</strain>
    </source>
</reference>